<dbReference type="GO" id="GO:0032259">
    <property type="term" value="P:methylation"/>
    <property type="evidence" value="ECO:0007669"/>
    <property type="project" value="UniProtKB-UniRule"/>
</dbReference>
<reference evidence="6 7" key="1">
    <citation type="journal article" date="2023" name="BMC Biotechnol.">
        <title>Vitis rotundifolia cv Carlos genome sequencing.</title>
        <authorList>
            <person name="Huff M."/>
            <person name="Hulse-Kemp A."/>
            <person name="Scheffler B."/>
            <person name="Youngblood R."/>
            <person name="Simpson S."/>
            <person name="Babiker E."/>
            <person name="Staton M."/>
        </authorList>
    </citation>
    <scope>NUCLEOTIDE SEQUENCE [LARGE SCALE GENOMIC DNA]</scope>
    <source>
        <tissue evidence="6">Leaf</tissue>
    </source>
</reference>
<organism evidence="6 7">
    <name type="scientific">Vitis rotundifolia</name>
    <name type="common">Muscadine grape</name>
    <dbReference type="NCBI Taxonomy" id="103349"/>
    <lineage>
        <taxon>Eukaryota</taxon>
        <taxon>Viridiplantae</taxon>
        <taxon>Streptophyta</taxon>
        <taxon>Embryophyta</taxon>
        <taxon>Tracheophyta</taxon>
        <taxon>Spermatophyta</taxon>
        <taxon>Magnoliopsida</taxon>
        <taxon>eudicotyledons</taxon>
        <taxon>Gunneridae</taxon>
        <taxon>Pentapetalae</taxon>
        <taxon>rosids</taxon>
        <taxon>Vitales</taxon>
        <taxon>Vitaceae</taxon>
        <taxon>Viteae</taxon>
        <taxon>Vitis</taxon>
    </lineage>
</organism>
<evidence type="ECO:0000256" key="2">
    <source>
        <dbReference type="ARBA" id="ARBA00023239"/>
    </source>
</evidence>
<dbReference type="InterPro" id="IPR029063">
    <property type="entry name" value="SAM-dependent_MTases_sf"/>
</dbReference>
<protein>
    <recommendedName>
        <fullName evidence="5">MPBQ/MBSQ family SAM-binding methyltransferase profile domain-containing protein</fullName>
    </recommendedName>
</protein>
<dbReference type="AlphaFoldDB" id="A0AA39E5P8"/>
<evidence type="ECO:0000256" key="4">
    <source>
        <dbReference type="SAM" id="MobiDB-lite"/>
    </source>
</evidence>
<feature type="region of interest" description="SAM motif I" evidence="3">
    <location>
        <begin position="66"/>
        <end position="75"/>
    </location>
</feature>
<evidence type="ECO:0000256" key="3">
    <source>
        <dbReference type="PROSITE-ProRule" id="PRU01069"/>
    </source>
</evidence>
<dbReference type="EMBL" id="JARBHA010000001">
    <property type="protein sequence ID" value="KAJ9709388.1"/>
    <property type="molecule type" value="Genomic_DNA"/>
</dbReference>
<dbReference type="CDD" id="cd02440">
    <property type="entry name" value="AdoMet_MTases"/>
    <property type="match status" value="1"/>
</dbReference>
<keyword evidence="3" id="KW-0489">Methyltransferase</keyword>
<dbReference type="InterPro" id="IPR022657">
    <property type="entry name" value="De-COase2_CS"/>
</dbReference>
<evidence type="ECO:0000313" key="6">
    <source>
        <dbReference type="EMBL" id="KAJ9709388.1"/>
    </source>
</evidence>
<comment type="similarity">
    <text evidence="3">Belongs to the class I-like SAM-binding methyltransferase superfamily. MPBQ/MBSQ MT family.</text>
</comment>
<name>A0AA39E5P8_VITRO</name>
<dbReference type="PROSITE" id="PS51734">
    <property type="entry name" value="SAM_MPBQ_MSBQ_MT"/>
    <property type="match status" value="1"/>
</dbReference>
<feature type="region of interest" description="Disordered" evidence="4">
    <location>
        <begin position="201"/>
        <end position="221"/>
    </location>
</feature>
<dbReference type="PANTHER" id="PTHR44516">
    <property type="entry name" value="2-METHYL-6-PHYTYL-1,4-HYDROQUINONE METHYLTRANSFERASE, CHLOROPLASTIC"/>
    <property type="match status" value="1"/>
</dbReference>
<dbReference type="GO" id="GO:0051741">
    <property type="term" value="F:2-methyl-6-phytyl-1,4-benzoquinone methyltransferase activity"/>
    <property type="evidence" value="ECO:0007669"/>
    <property type="project" value="InterPro"/>
</dbReference>
<dbReference type="InterPro" id="IPR044649">
    <property type="entry name" value="MPBQ/MSBQ_MT"/>
</dbReference>
<comment type="cofactor">
    <cofactor evidence="1">
        <name>pyridoxal 5'-phosphate</name>
        <dbReference type="ChEBI" id="CHEBI:597326"/>
    </cofactor>
</comment>
<proteinExistence type="inferred from homology"/>
<keyword evidence="7" id="KW-1185">Reference proteome</keyword>
<dbReference type="PANTHER" id="PTHR44516:SF4">
    <property type="entry name" value="2-METHYL-6-PHYTYL-1,4-HYDROQUINONE METHYLTRANSFERASE, CHLOROPLASTIC"/>
    <property type="match status" value="1"/>
</dbReference>
<keyword evidence="3" id="KW-0808">Transferase</keyword>
<feature type="domain" description="MPBQ/MBSQ family SAM-binding methyltransferase profile" evidence="5">
    <location>
        <begin position="17"/>
        <end position="78"/>
    </location>
</feature>
<comment type="caution">
    <text evidence="6">The sequence shown here is derived from an EMBL/GenBank/DDBJ whole genome shotgun (WGS) entry which is preliminary data.</text>
</comment>
<keyword evidence="3" id="KW-0949">S-adenosyl-L-methionine</keyword>
<dbReference type="InterPro" id="IPR031164">
    <property type="entry name" value="SAM_MPBQ_MSBQ_MT"/>
</dbReference>
<sequence>MTSKCSLSSSRPISQPGFIQHKQEAFWFYSFLSIVYDHIINLGHWTEDMRDEALELADFYGRNMIVVDVGGGIGFTIMDQSPRQLAKAKEKDPLKECRIIEGDIEDLSFQLIMQIDISLLEGYFHSVWKIIPTPHHITHHTSTMQPHLTTAHSWPFPSSYTSHMLTHNSPHLYHAATPHHSSLMVVSQLLCNPHAHPQLTTPPPCSHTSPQLTHGRFSASM</sequence>
<evidence type="ECO:0000256" key="1">
    <source>
        <dbReference type="ARBA" id="ARBA00001933"/>
    </source>
</evidence>
<accession>A0AA39E5P8</accession>
<gene>
    <name evidence="6" type="ORF">PVL29_001048</name>
</gene>
<keyword evidence="2" id="KW-0456">Lyase</keyword>
<dbReference type="Proteomes" id="UP001168098">
    <property type="component" value="Unassembled WGS sequence"/>
</dbReference>
<evidence type="ECO:0000313" key="7">
    <source>
        <dbReference type="Proteomes" id="UP001168098"/>
    </source>
</evidence>
<comment type="caution">
    <text evidence="3">Lacks conserved residue(s) required for the propagation of feature annotation.</text>
</comment>
<dbReference type="SUPFAM" id="SSF53335">
    <property type="entry name" value="S-adenosyl-L-methionine-dependent methyltransferases"/>
    <property type="match status" value="1"/>
</dbReference>
<dbReference type="PROSITE" id="PS00879">
    <property type="entry name" value="ODR_DC_2_2"/>
    <property type="match status" value="1"/>
</dbReference>
<evidence type="ECO:0000259" key="5">
    <source>
        <dbReference type="PROSITE" id="PS51734"/>
    </source>
</evidence>